<sequence length="231" mass="25989">MTELYSPFQEYNEEGKLTGCATELVRALAEKNNHELAIDVMPWSMAYAVARSTPNTMIFSIGRTPQREKSFHWVGEIAQQKLYFWVLANSAIQANESLDAFRDYSIAVVKDANTHQLLARQGFKNLYLMSATESNISESSRVQMLLKNRVDIMIGTTVQIGQALSEMGLSDAVLRRVHSSDALNTNLHLAFSKPSDPEIVKRYRQAFQSTVASHGIKECLATWQARQLASR</sequence>
<organism evidence="2 3">
    <name type="scientific">Alteromonas salexigens</name>
    <dbReference type="NCBI Taxonomy" id="2982530"/>
    <lineage>
        <taxon>Bacteria</taxon>
        <taxon>Pseudomonadati</taxon>
        <taxon>Pseudomonadota</taxon>
        <taxon>Gammaproteobacteria</taxon>
        <taxon>Alteromonadales</taxon>
        <taxon>Alteromonadaceae</taxon>
        <taxon>Alteromonas/Salinimonas group</taxon>
        <taxon>Alteromonas</taxon>
    </lineage>
</organism>
<feature type="domain" description="Solute-binding protein family 3/N-terminal" evidence="1">
    <location>
        <begin position="5"/>
        <end position="223"/>
    </location>
</feature>
<dbReference type="SUPFAM" id="SSF53850">
    <property type="entry name" value="Periplasmic binding protein-like II"/>
    <property type="match status" value="1"/>
</dbReference>
<gene>
    <name evidence="2" type="ORF">OCL06_13405</name>
</gene>
<name>A0ABT2VQJ5_9ALTE</name>
<comment type="caution">
    <text evidence="2">The sequence shown here is derived from an EMBL/GenBank/DDBJ whole genome shotgun (WGS) entry which is preliminary data.</text>
</comment>
<dbReference type="Pfam" id="PF00497">
    <property type="entry name" value="SBP_bac_3"/>
    <property type="match status" value="1"/>
</dbReference>
<protein>
    <submittedName>
        <fullName evidence="2">Transporter substrate-binding domain-containing protein</fullName>
    </submittedName>
</protein>
<dbReference type="EMBL" id="JAOTJC010000012">
    <property type="protein sequence ID" value="MCU7555586.1"/>
    <property type="molecule type" value="Genomic_DNA"/>
</dbReference>
<dbReference type="InterPro" id="IPR001638">
    <property type="entry name" value="Solute-binding_3/MltF_N"/>
</dbReference>
<accession>A0ABT2VQJ5</accession>
<proteinExistence type="predicted"/>
<dbReference type="RefSeq" id="WP_262995408.1">
    <property type="nucleotide sequence ID" value="NZ_JAOTJC010000012.1"/>
</dbReference>
<reference evidence="3" key="1">
    <citation type="submission" date="2023-07" db="EMBL/GenBank/DDBJ databases">
        <title>Study on multiphase classification of strain Alteromonas salexigens isolated from the Yellow Sea.</title>
        <authorList>
            <person name="Sun L."/>
        </authorList>
    </citation>
    <scope>NUCLEOTIDE SEQUENCE [LARGE SCALE GENOMIC DNA]</scope>
    <source>
        <strain evidence="3">ASW11-19</strain>
    </source>
</reference>
<keyword evidence="3" id="KW-1185">Reference proteome</keyword>
<evidence type="ECO:0000313" key="2">
    <source>
        <dbReference type="EMBL" id="MCU7555586.1"/>
    </source>
</evidence>
<dbReference type="PANTHER" id="PTHR38834">
    <property type="entry name" value="PERIPLASMIC SUBSTRATE BINDING PROTEIN FAMILY 3"/>
    <property type="match status" value="1"/>
</dbReference>
<evidence type="ECO:0000259" key="1">
    <source>
        <dbReference type="Pfam" id="PF00497"/>
    </source>
</evidence>
<dbReference type="PANTHER" id="PTHR38834:SF3">
    <property type="entry name" value="SOLUTE-BINDING PROTEIN FAMILY 3_N-TERMINAL DOMAIN-CONTAINING PROTEIN"/>
    <property type="match status" value="1"/>
</dbReference>
<dbReference type="Gene3D" id="3.40.190.10">
    <property type="entry name" value="Periplasmic binding protein-like II"/>
    <property type="match status" value="2"/>
</dbReference>
<evidence type="ECO:0000313" key="3">
    <source>
        <dbReference type="Proteomes" id="UP001209257"/>
    </source>
</evidence>
<dbReference type="Proteomes" id="UP001209257">
    <property type="component" value="Unassembled WGS sequence"/>
</dbReference>